<dbReference type="InterPro" id="IPR003838">
    <property type="entry name" value="ABC3_permease_C"/>
</dbReference>
<dbReference type="Pfam" id="PF12704">
    <property type="entry name" value="MacB_PCD"/>
    <property type="match status" value="1"/>
</dbReference>
<feature type="region of interest" description="Disordered" evidence="7">
    <location>
        <begin position="463"/>
        <end position="509"/>
    </location>
</feature>
<evidence type="ECO:0000256" key="8">
    <source>
        <dbReference type="SAM" id="Phobius"/>
    </source>
</evidence>
<name>A0AA41Q4Y2_9ACTN</name>
<evidence type="ECO:0000256" key="7">
    <source>
        <dbReference type="SAM" id="MobiDB-lite"/>
    </source>
</evidence>
<keyword evidence="5 8" id="KW-0472">Membrane</keyword>
<feature type="transmembrane region" description="Helical" evidence="8">
    <location>
        <begin position="20"/>
        <end position="42"/>
    </location>
</feature>
<keyword evidence="4 8" id="KW-1133">Transmembrane helix</keyword>
<dbReference type="EMBL" id="JAKFHA010000025">
    <property type="protein sequence ID" value="MCF2531623.1"/>
    <property type="molecule type" value="Genomic_DNA"/>
</dbReference>
<dbReference type="InterPro" id="IPR050250">
    <property type="entry name" value="Macrolide_Exporter_MacB"/>
</dbReference>
<feature type="domain" description="ABC3 transporter permease C-terminal" evidence="9">
    <location>
        <begin position="685"/>
        <end position="800"/>
    </location>
</feature>
<feature type="transmembrane region" description="Helical" evidence="8">
    <location>
        <begin position="675"/>
        <end position="698"/>
    </location>
</feature>
<dbReference type="AlphaFoldDB" id="A0AA41Q4Y2"/>
<comment type="similarity">
    <text evidence="6">Belongs to the ABC-4 integral membrane protein family.</text>
</comment>
<organism evidence="11 12">
    <name type="scientific">Yinghuangia soli</name>
    <dbReference type="NCBI Taxonomy" id="2908204"/>
    <lineage>
        <taxon>Bacteria</taxon>
        <taxon>Bacillati</taxon>
        <taxon>Actinomycetota</taxon>
        <taxon>Actinomycetes</taxon>
        <taxon>Kitasatosporales</taxon>
        <taxon>Streptomycetaceae</taxon>
        <taxon>Yinghuangia</taxon>
    </lineage>
</organism>
<dbReference type="GO" id="GO:0005886">
    <property type="term" value="C:plasma membrane"/>
    <property type="evidence" value="ECO:0007669"/>
    <property type="project" value="UniProtKB-SubCell"/>
</dbReference>
<feature type="transmembrane region" description="Helical" evidence="8">
    <location>
        <begin position="311"/>
        <end position="331"/>
    </location>
</feature>
<dbReference type="Pfam" id="PF02687">
    <property type="entry name" value="FtsX"/>
    <property type="match status" value="2"/>
</dbReference>
<evidence type="ECO:0000256" key="1">
    <source>
        <dbReference type="ARBA" id="ARBA00004651"/>
    </source>
</evidence>
<evidence type="ECO:0000313" key="12">
    <source>
        <dbReference type="Proteomes" id="UP001165378"/>
    </source>
</evidence>
<dbReference type="PANTHER" id="PTHR30572">
    <property type="entry name" value="MEMBRANE COMPONENT OF TRANSPORTER-RELATED"/>
    <property type="match status" value="1"/>
</dbReference>
<keyword evidence="2" id="KW-1003">Cell membrane</keyword>
<dbReference type="Proteomes" id="UP001165378">
    <property type="component" value="Unassembled WGS sequence"/>
</dbReference>
<evidence type="ECO:0000313" key="11">
    <source>
        <dbReference type="EMBL" id="MCF2531623.1"/>
    </source>
</evidence>
<dbReference type="InterPro" id="IPR025857">
    <property type="entry name" value="MacB_PCD"/>
</dbReference>
<comment type="subcellular location">
    <subcellularLocation>
        <location evidence="1">Cell membrane</location>
        <topology evidence="1">Multi-pass membrane protein</topology>
    </subcellularLocation>
</comment>
<keyword evidence="12" id="KW-1185">Reference proteome</keyword>
<sequence>MNAVLRAAWSAIVRRRVQTLVTAVVALLATATAVLGLGLLVASMGPFDRAFARLNGAHAAVSVDAAKATPEQIQAGAARAGSGITAFGGPYPSVSAVPEPVAGVGNGHVVPEAVTVVGRTSPDGPLDELKMVSGRWVRAPGEIVFADGQNGPTPEVGTRLRLGGVEMTVVGTAASVTGTAGAWALPDQVAAIHGADGSRTFQVLYRFAAADGNDAVAAGVAAVRAGLPADAVLGSTSYLEARRDAAGVADLVVPFVTAFSVLGLVMSVLIVANVVSGSVVAGYRGIGVLKTLGFSPVQVAATYLAQVLLPALFGAALGTVIGQLLALPLLADTAESFAVPEVASIPWWVDVAVPLGLIATVCVAALVPALKAGRTPAVQAIAVGRAPRSGRGFRAHRILSRAPLPRAVGLGLASPFTRPARTAMTLAALLLGTAAVTFAYGLAQTLDRVDAGLSRAANTQVTVDLLRPSGPPGQNQGPLGEGSGPVQNQRPPGVGGPGAGPGGKENLPSADPAAVAAMLRADSGTARFTEVAEARATIPGRTQGVELTGYGTDSSWLGYPILAGRWFQGPGEVVVPTSFLRGSALKVGDEIALEWEGRRTKVRIVGEAFSSEENHLYVDRGTLTALDPASRIEQYEVKLAPGTDIGAYIQRLAESQVFAAGFGGVMDRNESSETLAILLGLIATLTLLLAAVAALGVLNTVALDTRERAQSIGVLKSLGMTPRQTLVMVVTSVTAVGLIAGAIGIPLGVALHHAVAPVMAGVAELRLPDHMLSVYSVPSYAVLAVSGALLAALGALMPATWAAKTKAALWRTE</sequence>
<dbReference type="RefSeq" id="WP_235056272.1">
    <property type="nucleotide sequence ID" value="NZ_JAKFHA010000025.1"/>
</dbReference>
<dbReference type="GO" id="GO:0022857">
    <property type="term" value="F:transmembrane transporter activity"/>
    <property type="evidence" value="ECO:0007669"/>
    <property type="project" value="TreeGrafter"/>
</dbReference>
<comment type="caution">
    <text evidence="11">The sequence shown here is derived from an EMBL/GenBank/DDBJ whole genome shotgun (WGS) entry which is preliminary data.</text>
</comment>
<feature type="transmembrane region" description="Helical" evidence="8">
    <location>
        <begin position="251"/>
        <end position="275"/>
    </location>
</feature>
<evidence type="ECO:0000256" key="5">
    <source>
        <dbReference type="ARBA" id="ARBA00023136"/>
    </source>
</evidence>
<feature type="compositionally biased region" description="Gly residues" evidence="7">
    <location>
        <begin position="493"/>
        <end position="503"/>
    </location>
</feature>
<feature type="domain" description="MacB-like periplasmic core" evidence="10">
    <location>
        <begin position="422"/>
        <end position="653"/>
    </location>
</feature>
<accession>A0AA41Q4Y2</accession>
<evidence type="ECO:0000259" key="10">
    <source>
        <dbReference type="Pfam" id="PF12704"/>
    </source>
</evidence>
<keyword evidence="3 8" id="KW-0812">Transmembrane</keyword>
<feature type="transmembrane region" description="Helical" evidence="8">
    <location>
        <begin position="351"/>
        <end position="370"/>
    </location>
</feature>
<protein>
    <submittedName>
        <fullName evidence="11">FtsX-like permease family protein</fullName>
    </submittedName>
</protein>
<evidence type="ECO:0000256" key="2">
    <source>
        <dbReference type="ARBA" id="ARBA00022475"/>
    </source>
</evidence>
<feature type="transmembrane region" description="Helical" evidence="8">
    <location>
        <begin position="726"/>
        <end position="749"/>
    </location>
</feature>
<feature type="domain" description="ABC3 transporter permease C-terminal" evidence="9">
    <location>
        <begin position="258"/>
        <end position="376"/>
    </location>
</feature>
<evidence type="ECO:0000259" key="9">
    <source>
        <dbReference type="Pfam" id="PF02687"/>
    </source>
</evidence>
<evidence type="ECO:0000256" key="3">
    <source>
        <dbReference type="ARBA" id="ARBA00022692"/>
    </source>
</evidence>
<gene>
    <name evidence="11" type="ORF">LZ495_31010</name>
</gene>
<proteinExistence type="inferred from homology"/>
<evidence type="ECO:0000256" key="4">
    <source>
        <dbReference type="ARBA" id="ARBA00022989"/>
    </source>
</evidence>
<dbReference type="PANTHER" id="PTHR30572:SF4">
    <property type="entry name" value="ABC TRANSPORTER PERMEASE YTRF"/>
    <property type="match status" value="1"/>
</dbReference>
<reference evidence="11" key="1">
    <citation type="submission" date="2022-01" db="EMBL/GenBank/DDBJ databases">
        <title>Genome-Based Taxonomic Classification of the Phylum Actinobacteria.</title>
        <authorList>
            <person name="Gao Y."/>
        </authorList>
    </citation>
    <scope>NUCLEOTIDE SEQUENCE</scope>
    <source>
        <strain evidence="11">KLBMP 8922</strain>
    </source>
</reference>
<feature type="transmembrane region" description="Helical" evidence="8">
    <location>
        <begin position="423"/>
        <end position="443"/>
    </location>
</feature>
<evidence type="ECO:0000256" key="6">
    <source>
        <dbReference type="ARBA" id="ARBA00038076"/>
    </source>
</evidence>
<feature type="transmembrane region" description="Helical" evidence="8">
    <location>
        <begin position="780"/>
        <end position="803"/>
    </location>
</feature>